<proteinExistence type="inferred from homology"/>
<comment type="caution">
    <text evidence="3">The sequence shown here is derived from an EMBL/GenBank/DDBJ whole genome shotgun (WGS) entry which is preliminary data.</text>
</comment>
<dbReference type="PANTHER" id="PTHR21661">
    <property type="entry name" value="EPOXIDE HYDROLASE 1-RELATED"/>
    <property type="match status" value="1"/>
</dbReference>
<comment type="similarity">
    <text evidence="1">Belongs to the peptidase S33 family.</text>
</comment>
<organism evidence="3">
    <name type="scientific">marine sediment metagenome</name>
    <dbReference type="NCBI Taxonomy" id="412755"/>
    <lineage>
        <taxon>unclassified sequences</taxon>
        <taxon>metagenomes</taxon>
        <taxon>ecological metagenomes</taxon>
    </lineage>
</organism>
<evidence type="ECO:0008006" key="4">
    <source>
        <dbReference type="Google" id="ProtNLM"/>
    </source>
</evidence>
<protein>
    <recommendedName>
        <fullName evidence="4">Epoxide hydrolase N-terminal domain-containing protein</fullName>
    </recommendedName>
</protein>
<dbReference type="InterPro" id="IPR000639">
    <property type="entry name" value="Epox_hydrolase-like"/>
</dbReference>
<gene>
    <name evidence="3" type="ORF">LCGC14_2403710</name>
</gene>
<dbReference type="Gene3D" id="3.40.50.1820">
    <property type="entry name" value="alpha/beta hydrolase"/>
    <property type="match status" value="1"/>
</dbReference>
<accession>A0A0F9CGM1</accession>
<dbReference type="SUPFAM" id="SSF53474">
    <property type="entry name" value="alpha/beta-Hydrolases"/>
    <property type="match status" value="1"/>
</dbReference>
<evidence type="ECO:0000256" key="2">
    <source>
        <dbReference type="ARBA" id="ARBA00022801"/>
    </source>
</evidence>
<dbReference type="AlphaFoldDB" id="A0A0F9CGM1"/>
<dbReference type="InterPro" id="IPR029058">
    <property type="entry name" value="AB_hydrolase_fold"/>
</dbReference>
<sequence length="149" mass="17308">GYQWIQGTKPQTLAYALNDSPVGLAAWITEKFHTWTDCHQDIESRVSKDDLLTDIMLYWVTQTINSSFWLYYQMRHTPWRLGPGEKINIPTAMASFPGEILCPPREWVARVCNLKRWTVMSSGGHFAALEEPQALVEDIRDFYRDLRPC</sequence>
<reference evidence="3" key="1">
    <citation type="journal article" date="2015" name="Nature">
        <title>Complex archaea that bridge the gap between prokaryotes and eukaryotes.</title>
        <authorList>
            <person name="Spang A."/>
            <person name="Saw J.H."/>
            <person name="Jorgensen S.L."/>
            <person name="Zaremba-Niedzwiedzka K."/>
            <person name="Martijn J."/>
            <person name="Lind A.E."/>
            <person name="van Eijk R."/>
            <person name="Schleper C."/>
            <person name="Guy L."/>
            <person name="Ettema T.J."/>
        </authorList>
    </citation>
    <scope>NUCLEOTIDE SEQUENCE</scope>
</reference>
<dbReference type="PANTHER" id="PTHR21661:SF35">
    <property type="entry name" value="EPOXIDE HYDROLASE"/>
    <property type="match status" value="1"/>
</dbReference>
<dbReference type="PRINTS" id="PR00412">
    <property type="entry name" value="EPOXHYDRLASE"/>
</dbReference>
<dbReference type="EMBL" id="LAZR01036157">
    <property type="protein sequence ID" value="KKL25597.1"/>
    <property type="molecule type" value="Genomic_DNA"/>
</dbReference>
<feature type="non-terminal residue" evidence="3">
    <location>
        <position position="1"/>
    </location>
</feature>
<dbReference type="GO" id="GO:0097176">
    <property type="term" value="P:epoxide metabolic process"/>
    <property type="evidence" value="ECO:0007669"/>
    <property type="project" value="TreeGrafter"/>
</dbReference>
<dbReference type="GO" id="GO:0004301">
    <property type="term" value="F:epoxide hydrolase activity"/>
    <property type="evidence" value="ECO:0007669"/>
    <property type="project" value="TreeGrafter"/>
</dbReference>
<evidence type="ECO:0000256" key="1">
    <source>
        <dbReference type="ARBA" id="ARBA00010088"/>
    </source>
</evidence>
<name>A0A0F9CGM1_9ZZZZ</name>
<keyword evidence="2" id="KW-0378">Hydrolase</keyword>
<evidence type="ECO:0000313" key="3">
    <source>
        <dbReference type="EMBL" id="KKL25597.1"/>
    </source>
</evidence>